<comment type="caution">
    <text evidence="2">The sequence shown here is derived from an EMBL/GenBank/DDBJ whole genome shotgun (WGS) entry which is preliminary data.</text>
</comment>
<name>A0ABS4QFX4_9NOCA</name>
<dbReference type="Gene3D" id="1.10.260.40">
    <property type="entry name" value="lambda repressor-like DNA-binding domains"/>
    <property type="match status" value="1"/>
</dbReference>
<dbReference type="PANTHER" id="PTHR35010">
    <property type="entry name" value="BLL4672 PROTEIN-RELATED"/>
    <property type="match status" value="1"/>
</dbReference>
<dbReference type="RefSeq" id="WP_209890935.1">
    <property type="nucleotide sequence ID" value="NZ_JAGGMR010000001.1"/>
</dbReference>
<gene>
    <name evidence="2" type="ORF">BJ987_003494</name>
</gene>
<protein>
    <submittedName>
        <fullName evidence="2">Transcriptional regulator with XRE-family HTH domain</fullName>
    </submittedName>
</protein>
<dbReference type="CDD" id="cd00093">
    <property type="entry name" value="HTH_XRE"/>
    <property type="match status" value="1"/>
</dbReference>
<dbReference type="SUPFAM" id="SSF47413">
    <property type="entry name" value="lambda repressor-like DNA-binding domains"/>
    <property type="match status" value="1"/>
</dbReference>
<keyword evidence="3" id="KW-1185">Reference proteome</keyword>
<dbReference type="PANTHER" id="PTHR35010:SF4">
    <property type="entry name" value="BLL5781 PROTEIN"/>
    <property type="match status" value="1"/>
</dbReference>
<dbReference type="EMBL" id="JAGGMR010000001">
    <property type="protein sequence ID" value="MBP2190593.1"/>
    <property type="molecule type" value="Genomic_DNA"/>
</dbReference>
<dbReference type="PROSITE" id="PS50943">
    <property type="entry name" value="HTH_CROC1"/>
    <property type="match status" value="1"/>
</dbReference>
<dbReference type="InterPro" id="IPR001387">
    <property type="entry name" value="Cro/C1-type_HTH"/>
</dbReference>
<evidence type="ECO:0000313" key="3">
    <source>
        <dbReference type="Proteomes" id="UP001519325"/>
    </source>
</evidence>
<sequence>MTRSVQESPVGALLREWRQRRRLSQLELALAADSSARHLSCVETGKAQPSRAMVLKLCEVLEVPLRERNTVLLAGGFAPEYRESSLDDEELSSARTALEAMLSAHEPYPAVVVDRYWNVVTTNRAMALFEGEVDDRLMECPNMYRLALHPGSPDATTYMVNHGQVREFLLDRLLRQVQATGDPILRELYDEVSGYPVPPGTESDLRAPTPFAVPLRIATPMGELQMFSTMVTFGAPADVTLSELAIELFYPLDDFTAITLARLFDLTTADADAGMSP</sequence>
<dbReference type="Pfam" id="PF17765">
    <property type="entry name" value="MLTR_LBD"/>
    <property type="match status" value="1"/>
</dbReference>
<dbReference type="Proteomes" id="UP001519325">
    <property type="component" value="Unassembled WGS sequence"/>
</dbReference>
<dbReference type="Gene3D" id="3.30.450.180">
    <property type="match status" value="1"/>
</dbReference>
<evidence type="ECO:0000259" key="1">
    <source>
        <dbReference type="PROSITE" id="PS50943"/>
    </source>
</evidence>
<dbReference type="SMART" id="SM00530">
    <property type="entry name" value="HTH_XRE"/>
    <property type="match status" value="1"/>
</dbReference>
<feature type="domain" description="HTH cro/C1-type" evidence="1">
    <location>
        <begin position="14"/>
        <end position="68"/>
    </location>
</feature>
<dbReference type="InterPro" id="IPR041413">
    <property type="entry name" value="MLTR_LBD"/>
</dbReference>
<dbReference type="InterPro" id="IPR010982">
    <property type="entry name" value="Lambda_DNA-bd_dom_sf"/>
</dbReference>
<dbReference type="Pfam" id="PF13560">
    <property type="entry name" value="HTH_31"/>
    <property type="match status" value="1"/>
</dbReference>
<proteinExistence type="predicted"/>
<reference evidence="2 3" key="1">
    <citation type="submission" date="2021-03" db="EMBL/GenBank/DDBJ databases">
        <title>Sequencing the genomes of 1000 actinobacteria strains.</title>
        <authorList>
            <person name="Klenk H.-P."/>
        </authorList>
    </citation>
    <scope>NUCLEOTIDE SEQUENCE [LARGE SCALE GENOMIC DNA]</scope>
    <source>
        <strain evidence="2 3">DSM 45516</strain>
    </source>
</reference>
<evidence type="ECO:0000313" key="2">
    <source>
        <dbReference type="EMBL" id="MBP2190593.1"/>
    </source>
</evidence>
<organism evidence="2 3">
    <name type="scientific">Nocardia goodfellowii</name>
    <dbReference type="NCBI Taxonomy" id="882446"/>
    <lineage>
        <taxon>Bacteria</taxon>
        <taxon>Bacillati</taxon>
        <taxon>Actinomycetota</taxon>
        <taxon>Actinomycetes</taxon>
        <taxon>Mycobacteriales</taxon>
        <taxon>Nocardiaceae</taxon>
        <taxon>Nocardia</taxon>
    </lineage>
</organism>
<accession>A0ABS4QFX4</accession>